<keyword evidence="4" id="KW-0808">Transferase</keyword>
<evidence type="ECO:0000256" key="6">
    <source>
        <dbReference type="ARBA" id="ARBA00022723"/>
    </source>
</evidence>
<dbReference type="PANTHER" id="PTHR12183">
    <property type="entry name" value="MITOCHONDRIAL UBIQUITIN LIGASE ACTIVATOR OF NFKB 1"/>
    <property type="match status" value="1"/>
</dbReference>
<dbReference type="PROSITE" id="PS50089">
    <property type="entry name" value="ZF_RING_2"/>
    <property type="match status" value="1"/>
</dbReference>
<dbReference type="FunCoup" id="A0A665TR18">
    <property type="interactions" value="97"/>
</dbReference>
<dbReference type="SUPFAM" id="SSF57850">
    <property type="entry name" value="RING/U-box"/>
    <property type="match status" value="1"/>
</dbReference>
<dbReference type="Pfam" id="PF12483">
    <property type="entry name" value="GIDE"/>
    <property type="match status" value="1"/>
</dbReference>
<name>A0A665TR18_ECHNA</name>
<dbReference type="OMA" id="FWWKVLA"/>
<reference evidence="18" key="1">
    <citation type="submission" date="2021-04" db="EMBL/GenBank/DDBJ databases">
        <authorList>
            <consortium name="Wellcome Sanger Institute Data Sharing"/>
        </authorList>
    </citation>
    <scope>NUCLEOTIDE SEQUENCE [LARGE SCALE GENOMIC DNA]</scope>
</reference>
<dbReference type="InParanoid" id="A0A665TR18"/>
<evidence type="ECO:0000256" key="8">
    <source>
        <dbReference type="ARBA" id="ARBA00022786"/>
    </source>
</evidence>
<evidence type="ECO:0000256" key="7">
    <source>
        <dbReference type="ARBA" id="ARBA00022771"/>
    </source>
</evidence>
<evidence type="ECO:0000256" key="13">
    <source>
        <dbReference type="ARBA" id="ARBA00023136"/>
    </source>
</evidence>
<dbReference type="GO" id="GO:0016567">
    <property type="term" value="P:protein ubiquitination"/>
    <property type="evidence" value="ECO:0007669"/>
    <property type="project" value="InterPro"/>
</dbReference>
<dbReference type="GO" id="GO:0008270">
    <property type="term" value="F:zinc ion binding"/>
    <property type="evidence" value="ECO:0007669"/>
    <property type="project" value="UniProtKB-KW"/>
</dbReference>
<evidence type="ECO:0000256" key="9">
    <source>
        <dbReference type="ARBA" id="ARBA00022787"/>
    </source>
</evidence>
<evidence type="ECO:0000256" key="10">
    <source>
        <dbReference type="ARBA" id="ARBA00022833"/>
    </source>
</evidence>
<gene>
    <name evidence="18" type="primary">mul2</name>
</gene>
<reference evidence="18" key="2">
    <citation type="submission" date="2025-08" db="UniProtKB">
        <authorList>
            <consortium name="Ensembl"/>
        </authorList>
    </citation>
    <scope>IDENTIFICATION</scope>
</reference>
<feature type="transmembrane region" description="Helical" evidence="16">
    <location>
        <begin position="235"/>
        <end position="256"/>
    </location>
</feature>
<evidence type="ECO:0000256" key="16">
    <source>
        <dbReference type="SAM" id="Phobius"/>
    </source>
</evidence>
<comment type="subcellular location">
    <subcellularLocation>
        <location evidence="2">Mitochondrion outer membrane</location>
        <topology evidence="2">Multi-pass membrane protein</topology>
    </subcellularLocation>
</comment>
<dbReference type="Gene3D" id="3.30.40.10">
    <property type="entry name" value="Zinc/RING finger domain, C3HC4 (zinc finger)"/>
    <property type="match status" value="1"/>
</dbReference>
<dbReference type="PANTHER" id="PTHR12183:SF6">
    <property type="entry name" value="RING-TYPE E3 UBIQUITIN TRANSFERASE"/>
    <property type="match status" value="1"/>
</dbReference>
<evidence type="ECO:0000256" key="1">
    <source>
        <dbReference type="ARBA" id="ARBA00000900"/>
    </source>
</evidence>
<dbReference type="Pfam" id="PF13920">
    <property type="entry name" value="zf-C3HC4_3"/>
    <property type="match status" value="1"/>
</dbReference>
<keyword evidence="9" id="KW-1000">Mitochondrion outer membrane</keyword>
<accession>A0A665TR18</accession>
<evidence type="ECO:0000256" key="12">
    <source>
        <dbReference type="ARBA" id="ARBA00023128"/>
    </source>
</evidence>
<dbReference type="GO" id="GO:0061630">
    <property type="term" value="F:ubiquitin protein ligase activity"/>
    <property type="evidence" value="ECO:0007669"/>
    <property type="project" value="UniProtKB-EC"/>
</dbReference>
<evidence type="ECO:0000256" key="15">
    <source>
        <dbReference type="SAM" id="Coils"/>
    </source>
</evidence>
<keyword evidence="10" id="KW-0862">Zinc</keyword>
<proteinExistence type="predicted"/>
<sequence>MEGFSVTVTEAVCLGASLALSGICYYFYRKSRTTVNKLDDAPHFTIDGKLKDILKATPGACLQYAVIEGAVQPIGEPLRSQFQREIFGVLQKFMLREHRLVWNSISGSWIDREQLLHQRVNSVPFVLVGSDETAVRVLCPLQASGLHMEITHEKFHQVNYSLGDIVGQYFSGEKLKGQLETEEMLKVGATLTGVGELILDTDGTLNLRAPSNSAQYFLSTMDSDTLRQDLENVTVWWKAIAVASALAGAVIILWVGRRYYNHVRVRREWEQMRSEYERLQAEVQRSRSAMAGTEALQDGLENHIENVCVICLSQPRDCILLDCGHVCCCHSCYLALPQHLCPICRQNISRVVPLFHV</sequence>
<dbReference type="InterPro" id="IPR022170">
    <property type="entry name" value="MUL1-like"/>
</dbReference>
<dbReference type="EC" id="2.3.2.27" evidence="3"/>
<evidence type="ECO:0000313" key="18">
    <source>
        <dbReference type="Ensembl" id="ENSENLP00000005796.1"/>
    </source>
</evidence>
<dbReference type="Proteomes" id="UP000472264">
    <property type="component" value="Chromosome 17"/>
</dbReference>
<dbReference type="Ensembl" id="ENSENLT00000006075.1">
    <property type="protein sequence ID" value="ENSENLP00000005796.1"/>
    <property type="gene ID" value="ENSENLG00000002803.1"/>
</dbReference>
<dbReference type="GO" id="GO:0005741">
    <property type="term" value="C:mitochondrial outer membrane"/>
    <property type="evidence" value="ECO:0007669"/>
    <property type="project" value="UniProtKB-SubCell"/>
</dbReference>
<keyword evidence="13 16" id="KW-0472">Membrane</keyword>
<reference evidence="18" key="3">
    <citation type="submission" date="2025-09" db="UniProtKB">
        <authorList>
            <consortium name="Ensembl"/>
        </authorList>
    </citation>
    <scope>IDENTIFICATION</scope>
</reference>
<organism evidence="18 19">
    <name type="scientific">Echeneis naucrates</name>
    <name type="common">Live sharksucker</name>
    <dbReference type="NCBI Taxonomy" id="173247"/>
    <lineage>
        <taxon>Eukaryota</taxon>
        <taxon>Metazoa</taxon>
        <taxon>Chordata</taxon>
        <taxon>Craniata</taxon>
        <taxon>Vertebrata</taxon>
        <taxon>Euteleostomi</taxon>
        <taxon>Actinopterygii</taxon>
        <taxon>Neopterygii</taxon>
        <taxon>Teleostei</taxon>
        <taxon>Neoteleostei</taxon>
        <taxon>Acanthomorphata</taxon>
        <taxon>Carangaria</taxon>
        <taxon>Carangiformes</taxon>
        <taxon>Echeneidae</taxon>
        <taxon>Echeneis</taxon>
    </lineage>
</organism>
<evidence type="ECO:0000313" key="19">
    <source>
        <dbReference type="Proteomes" id="UP000472264"/>
    </source>
</evidence>
<feature type="coiled-coil region" evidence="15">
    <location>
        <begin position="262"/>
        <end position="296"/>
    </location>
</feature>
<dbReference type="OrthoDB" id="1711136at2759"/>
<keyword evidence="19" id="KW-1185">Reference proteome</keyword>
<evidence type="ECO:0000259" key="17">
    <source>
        <dbReference type="PROSITE" id="PS50089"/>
    </source>
</evidence>
<keyword evidence="7 14" id="KW-0863">Zinc-finger</keyword>
<comment type="catalytic activity">
    <reaction evidence="1">
        <text>S-ubiquitinyl-[E2 ubiquitin-conjugating enzyme]-L-cysteine + [acceptor protein]-L-lysine = [E2 ubiquitin-conjugating enzyme]-L-cysteine + N(6)-ubiquitinyl-[acceptor protein]-L-lysine.</text>
        <dbReference type="EC" id="2.3.2.27"/>
    </reaction>
</comment>
<feature type="domain" description="RING-type" evidence="17">
    <location>
        <begin position="308"/>
        <end position="345"/>
    </location>
</feature>
<feature type="transmembrane region" description="Helical" evidence="16">
    <location>
        <begin position="6"/>
        <end position="28"/>
    </location>
</feature>
<keyword evidence="8" id="KW-0833">Ubl conjugation pathway</keyword>
<evidence type="ECO:0000256" key="5">
    <source>
        <dbReference type="ARBA" id="ARBA00022692"/>
    </source>
</evidence>
<keyword evidence="11 16" id="KW-1133">Transmembrane helix</keyword>
<evidence type="ECO:0000256" key="3">
    <source>
        <dbReference type="ARBA" id="ARBA00012483"/>
    </source>
</evidence>
<dbReference type="AlphaFoldDB" id="A0A665TR18"/>
<protein>
    <recommendedName>
        <fullName evidence="3">RING-type E3 ubiquitin transferase</fullName>
        <ecNumber evidence="3">2.3.2.27</ecNumber>
    </recommendedName>
</protein>
<keyword evidence="15" id="KW-0175">Coiled coil</keyword>
<evidence type="ECO:0000256" key="2">
    <source>
        <dbReference type="ARBA" id="ARBA00004374"/>
    </source>
</evidence>
<dbReference type="InterPro" id="IPR013083">
    <property type="entry name" value="Znf_RING/FYVE/PHD"/>
</dbReference>
<evidence type="ECO:0000256" key="14">
    <source>
        <dbReference type="PROSITE-ProRule" id="PRU00175"/>
    </source>
</evidence>
<keyword evidence="6" id="KW-0479">Metal-binding</keyword>
<dbReference type="InterPro" id="IPR051652">
    <property type="entry name" value="MDM2_MDM4_MUL1"/>
</dbReference>
<evidence type="ECO:0000256" key="11">
    <source>
        <dbReference type="ARBA" id="ARBA00022989"/>
    </source>
</evidence>
<dbReference type="InterPro" id="IPR001841">
    <property type="entry name" value="Znf_RING"/>
</dbReference>
<evidence type="ECO:0000256" key="4">
    <source>
        <dbReference type="ARBA" id="ARBA00022679"/>
    </source>
</evidence>
<keyword evidence="12" id="KW-0496">Mitochondrion</keyword>
<keyword evidence="5 16" id="KW-0812">Transmembrane</keyword>